<feature type="region of interest" description="Disordered" evidence="9">
    <location>
        <begin position="310"/>
        <end position="375"/>
    </location>
</feature>
<dbReference type="InterPro" id="IPR013809">
    <property type="entry name" value="ENTH"/>
</dbReference>
<dbReference type="PANTHER" id="PTHR22951">
    <property type="entry name" value="CLATHRIN ASSEMBLY PROTEIN"/>
    <property type="match status" value="1"/>
</dbReference>
<gene>
    <name evidence="11" type="ORF">OPV22_003294</name>
</gene>
<dbReference type="EMBL" id="JAQQAF010000001">
    <property type="protein sequence ID" value="KAJ8512860.1"/>
    <property type="molecule type" value="Genomic_DNA"/>
</dbReference>
<dbReference type="GO" id="GO:0072583">
    <property type="term" value="P:clathrin-dependent endocytosis"/>
    <property type="evidence" value="ECO:0007669"/>
    <property type="project" value="InterPro"/>
</dbReference>
<evidence type="ECO:0000256" key="1">
    <source>
        <dbReference type="ARBA" id="ARBA00004132"/>
    </source>
</evidence>
<feature type="domain" description="ENTH" evidence="10">
    <location>
        <begin position="21"/>
        <end position="158"/>
    </location>
</feature>
<accession>A0AAV8S0K2</accession>
<keyword evidence="6" id="KW-0472">Membrane</keyword>
<evidence type="ECO:0000256" key="3">
    <source>
        <dbReference type="ARBA" id="ARBA00004600"/>
    </source>
</evidence>
<dbReference type="Gene3D" id="1.25.40.90">
    <property type="match status" value="1"/>
</dbReference>
<reference evidence="11 12" key="1">
    <citation type="submission" date="2022-12" db="EMBL/GenBank/DDBJ databases">
        <title>Chromosome-scale assembly of the Ensete ventricosum genome.</title>
        <authorList>
            <person name="Dussert Y."/>
            <person name="Stocks J."/>
            <person name="Wendawek A."/>
            <person name="Woldeyes F."/>
            <person name="Nichols R.A."/>
            <person name="Borrell J.S."/>
        </authorList>
    </citation>
    <scope>NUCLEOTIDE SEQUENCE [LARGE SCALE GENOMIC DNA]</scope>
    <source>
        <strain evidence="12">cv. Maze</strain>
        <tissue evidence="11">Seeds</tissue>
    </source>
</reference>
<proteinExistence type="predicted"/>
<evidence type="ECO:0000313" key="11">
    <source>
        <dbReference type="EMBL" id="KAJ8512860.1"/>
    </source>
</evidence>
<dbReference type="PANTHER" id="PTHR22951:SF5">
    <property type="entry name" value="PHOSPHATIDYLINOSITOL-BINDING CLATHRIN ASSEMBLY PROTEIN LAP"/>
    <property type="match status" value="1"/>
</dbReference>
<evidence type="ECO:0000256" key="2">
    <source>
        <dbReference type="ARBA" id="ARBA00004555"/>
    </source>
</evidence>
<dbReference type="GO" id="GO:0005905">
    <property type="term" value="C:clathrin-coated pit"/>
    <property type="evidence" value="ECO:0007669"/>
    <property type="project" value="UniProtKB-SubCell"/>
</dbReference>
<dbReference type="GO" id="GO:0048268">
    <property type="term" value="P:clathrin coat assembly"/>
    <property type="evidence" value="ECO:0007669"/>
    <property type="project" value="InterPro"/>
</dbReference>
<keyword evidence="8" id="KW-0968">Cytoplasmic vesicle</keyword>
<evidence type="ECO:0000256" key="7">
    <source>
        <dbReference type="ARBA" id="ARBA00023176"/>
    </source>
</evidence>
<dbReference type="SUPFAM" id="SSF48464">
    <property type="entry name" value="ENTH/VHS domain"/>
    <property type="match status" value="1"/>
</dbReference>
<dbReference type="FunFam" id="1.20.58.150:FF:000003">
    <property type="entry name" value="Putative clathrin assembly protein"/>
    <property type="match status" value="1"/>
</dbReference>
<dbReference type="GO" id="GO:0005794">
    <property type="term" value="C:Golgi apparatus"/>
    <property type="evidence" value="ECO:0007669"/>
    <property type="project" value="UniProtKB-SubCell"/>
</dbReference>
<dbReference type="InterPro" id="IPR048050">
    <property type="entry name" value="ANTH_N_plant"/>
</dbReference>
<dbReference type="GO" id="GO:0005545">
    <property type="term" value="F:1-phosphatidylinositol binding"/>
    <property type="evidence" value="ECO:0007669"/>
    <property type="project" value="InterPro"/>
</dbReference>
<dbReference type="AlphaFoldDB" id="A0AAV8S0K2"/>
<dbReference type="Proteomes" id="UP001222027">
    <property type="component" value="Unassembled WGS sequence"/>
</dbReference>
<dbReference type="InterPro" id="IPR008942">
    <property type="entry name" value="ENTH_VHS"/>
</dbReference>
<evidence type="ECO:0000256" key="9">
    <source>
        <dbReference type="SAM" id="MobiDB-lite"/>
    </source>
</evidence>
<dbReference type="GO" id="GO:0030136">
    <property type="term" value="C:clathrin-coated vesicle"/>
    <property type="evidence" value="ECO:0007669"/>
    <property type="project" value="UniProtKB-SubCell"/>
</dbReference>
<feature type="compositionally biased region" description="Low complexity" evidence="9">
    <location>
        <begin position="508"/>
        <end position="520"/>
    </location>
</feature>
<evidence type="ECO:0000256" key="8">
    <source>
        <dbReference type="ARBA" id="ARBA00023329"/>
    </source>
</evidence>
<dbReference type="PROSITE" id="PS50942">
    <property type="entry name" value="ENTH"/>
    <property type="match status" value="1"/>
</dbReference>
<dbReference type="SMART" id="SM00273">
    <property type="entry name" value="ENTH"/>
    <property type="match status" value="1"/>
</dbReference>
<feature type="compositionally biased region" description="Low complexity" evidence="9">
    <location>
        <begin position="349"/>
        <end position="368"/>
    </location>
</feature>
<comment type="caution">
    <text evidence="11">The sequence shown here is derived from an EMBL/GenBank/DDBJ whole genome shotgun (WGS) entry which is preliminary data.</text>
</comment>
<keyword evidence="12" id="KW-1185">Reference proteome</keyword>
<evidence type="ECO:0000256" key="6">
    <source>
        <dbReference type="ARBA" id="ARBA00023136"/>
    </source>
</evidence>
<feature type="region of interest" description="Disordered" evidence="9">
    <location>
        <begin position="508"/>
        <end position="554"/>
    </location>
</feature>
<comment type="subcellular location">
    <subcellularLocation>
        <location evidence="1">Cytoplasmic vesicle</location>
        <location evidence="1">Clathrin-coated vesicle</location>
    </subcellularLocation>
    <subcellularLocation>
        <location evidence="2">Golgi apparatus</location>
    </subcellularLocation>
    <subcellularLocation>
        <location evidence="3">Membrane</location>
        <location evidence="3">Clathrin-coated pit</location>
    </subcellularLocation>
</comment>
<evidence type="ECO:0000256" key="5">
    <source>
        <dbReference type="ARBA" id="ARBA00023034"/>
    </source>
</evidence>
<sequence>MGTWRKAYGALKDSTLVGLAKVNSEFKELDVAIVKATNHVECPPKERHVRRIFVATSATRPRADIAYCIYALGKRLSKTRNWTVAVKTLIVIHRTLREGDPTFREELLSYSRQGSILQISNFKDDLGSLAWDCSAWIRTYALYLEERLECFRILKYDIETERQMKSPQESAKWHSRTRSLCCPDLLEQLPALQQLMFRLIGCQPGGAALGNFLIQYALALVLKESFKIYCAINDGIINLVDMFFEMPKCDAIKALEIYKRAGRQAEALSEFYEVCKHLEIGRRFSFPTLRQSPASFLATMEEYIKEASGIGSVSSKNPEYEDSNPPSYNQDEAPSPENEKPDEEEEEQPPAGEQPPESEPVMEVESQPATTGDLLGLNEINPAAVELEENNALALAIISPGDNTKPSTGDLLGTDSSGWELALVTAPSSNTSHLVESKLAGGFDMLLLDSLYEDSARRRQQMAAAYCGGLDANPFDLRDPFAMPNSIAPPPSVQMVLMAQQQQLQQQYYSPQQQQQFYQPQYPPPQQRSSANPFGDPFVGFPPSAAPQGNQYLL</sequence>
<dbReference type="InterPro" id="IPR045192">
    <property type="entry name" value="AP180-like"/>
</dbReference>
<dbReference type="GO" id="GO:0005546">
    <property type="term" value="F:phosphatidylinositol-4,5-bisphosphate binding"/>
    <property type="evidence" value="ECO:0007669"/>
    <property type="project" value="TreeGrafter"/>
</dbReference>
<dbReference type="InterPro" id="IPR014712">
    <property type="entry name" value="ANTH_dom_sf"/>
</dbReference>
<dbReference type="InterPro" id="IPR011417">
    <property type="entry name" value="ANTH_dom"/>
</dbReference>
<evidence type="ECO:0000256" key="4">
    <source>
        <dbReference type="ARBA" id="ARBA00022583"/>
    </source>
</evidence>
<keyword evidence="7" id="KW-0168">Coated pit</keyword>
<evidence type="ECO:0000259" key="10">
    <source>
        <dbReference type="PROSITE" id="PS50942"/>
    </source>
</evidence>
<organism evidence="11 12">
    <name type="scientific">Ensete ventricosum</name>
    <name type="common">Abyssinian banana</name>
    <name type="synonym">Musa ensete</name>
    <dbReference type="NCBI Taxonomy" id="4639"/>
    <lineage>
        <taxon>Eukaryota</taxon>
        <taxon>Viridiplantae</taxon>
        <taxon>Streptophyta</taxon>
        <taxon>Embryophyta</taxon>
        <taxon>Tracheophyta</taxon>
        <taxon>Spermatophyta</taxon>
        <taxon>Magnoliopsida</taxon>
        <taxon>Liliopsida</taxon>
        <taxon>Zingiberales</taxon>
        <taxon>Musaceae</taxon>
        <taxon>Ensete</taxon>
    </lineage>
</organism>
<dbReference type="GO" id="GO:0006900">
    <property type="term" value="P:vesicle budding from membrane"/>
    <property type="evidence" value="ECO:0007669"/>
    <property type="project" value="TreeGrafter"/>
</dbReference>
<dbReference type="GO" id="GO:0000149">
    <property type="term" value="F:SNARE binding"/>
    <property type="evidence" value="ECO:0007669"/>
    <property type="project" value="TreeGrafter"/>
</dbReference>
<dbReference type="FunFam" id="1.25.40.90:FF:000005">
    <property type="entry name" value="Clathrin assembly protein AP180"/>
    <property type="match status" value="1"/>
</dbReference>
<evidence type="ECO:0000313" key="12">
    <source>
        <dbReference type="Proteomes" id="UP001222027"/>
    </source>
</evidence>
<dbReference type="Gene3D" id="1.20.58.150">
    <property type="entry name" value="ANTH domain"/>
    <property type="match status" value="1"/>
</dbReference>
<dbReference type="GO" id="GO:0032050">
    <property type="term" value="F:clathrin heavy chain binding"/>
    <property type="evidence" value="ECO:0007669"/>
    <property type="project" value="TreeGrafter"/>
</dbReference>
<protein>
    <recommendedName>
        <fullName evidence="10">ENTH domain-containing protein</fullName>
    </recommendedName>
</protein>
<dbReference type="SUPFAM" id="SSF89009">
    <property type="entry name" value="GAT-like domain"/>
    <property type="match status" value="1"/>
</dbReference>
<name>A0AAV8S0K2_ENSVE</name>
<keyword evidence="4" id="KW-0254">Endocytosis</keyword>
<keyword evidence="5" id="KW-0333">Golgi apparatus</keyword>
<dbReference type="Pfam" id="PF07651">
    <property type="entry name" value="ANTH"/>
    <property type="match status" value="1"/>
</dbReference>
<dbReference type="CDD" id="cd03564">
    <property type="entry name" value="ANTH_N"/>
    <property type="match status" value="1"/>
</dbReference>